<protein>
    <submittedName>
        <fullName evidence="1">Uncharacterized protein</fullName>
    </submittedName>
</protein>
<gene>
    <name evidence="1" type="ORF">GO755_28480</name>
</gene>
<name>A0A7K1SJT3_9BACT</name>
<evidence type="ECO:0000313" key="1">
    <source>
        <dbReference type="EMBL" id="MVM34004.1"/>
    </source>
</evidence>
<accession>A0A7K1SJT3</accession>
<comment type="caution">
    <text evidence="1">The sequence shown here is derived from an EMBL/GenBank/DDBJ whole genome shotgun (WGS) entry which is preliminary data.</text>
</comment>
<sequence>MKHPIEKYNVQQAQVLASLPEGQRDYMARMFRIGNATYCYYNRAKELAVFGQGDWQPDSEPVASNEDLLDWLERQLAPQSESRSARELLQIYFEEYLEGLPHEGLRRAEKAGGLEKAKRSFPFRRYVLERHDIGMDEFLRINLSAEDYAFHQASGRMDGKESLTDED</sequence>
<dbReference type="Proteomes" id="UP000436006">
    <property type="component" value="Unassembled WGS sequence"/>
</dbReference>
<keyword evidence="2" id="KW-1185">Reference proteome</keyword>
<dbReference type="EMBL" id="WPIN01000013">
    <property type="protein sequence ID" value="MVM34004.1"/>
    <property type="molecule type" value="Genomic_DNA"/>
</dbReference>
<dbReference type="RefSeq" id="WP_157588711.1">
    <property type="nucleotide sequence ID" value="NZ_WPIN01000013.1"/>
</dbReference>
<organism evidence="1 2">
    <name type="scientific">Spirosoma arboris</name>
    <dbReference type="NCBI Taxonomy" id="2682092"/>
    <lineage>
        <taxon>Bacteria</taxon>
        <taxon>Pseudomonadati</taxon>
        <taxon>Bacteroidota</taxon>
        <taxon>Cytophagia</taxon>
        <taxon>Cytophagales</taxon>
        <taxon>Cytophagaceae</taxon>
        <taxon>Spirosoma</taxon>
    </lineage>
</organism>
<dbReference type="AlphaFoldDB" id="A0A7K1SJT3"/>
<evidence type="ECO:0000313" key="2">
    <source>
        <dbReference type="Proteomes" id="UP000436006"/>
    </source>
</evidence>
<proteinExistence type="predicted"/>
<reference evidence="1 2" key="1">
    <citation type="submission" date="2019-12" db="EMBL/GenBank/DDBJ databases">
        <title>Spirosoma sp. HMF4905 genome sequencing and assembly.</title>
        <authorList>
            <person name="Kang H."/>
            <person name="Cha I."/>
            <person name="Kim H."/>
            <person name="Joh K."/>
        </authorList>
    </citation>
    <scope>NUCLEOTIDE SEQUENCE [LARGE SCALE GENOMIC DNA]</scope>
    <source>
        <strain evidence="1 2">HMF4905</strain>
    </source>
</reference>